<evidence type="ECO:0000313" key="3">
    <source>
        <dbReference type="Proteomes" id="UP000007013"/>
    </source>
</evidence>
<evidence type="ECO:0000313" key="2">
    <source>
        <dbReference type="EMBL" id="ACB77672.1"/>
    </source>
</evidence>
<keyword evidence="3" id="KW-1185">Reference proteome</keyword>
<proteinExistence type="predicted"/>
<reference evidence="2 3" key="1">
    <citation type="journal article" date="2011" name="J. Bacteriol.">
        <title>Genome sequence of the verrucomicrobium Opitutus terrae PB90-1, an abundant inhabitant of rice paddy soil ecosystems.</title>
        <authorList>
            <person name="van Passel M.W."/>
            <person name="Kant R."/>
            <person name="Palva A."/>
            <person name="Copeland A."/>
            <person name="Lucas S."/>
            <person name="Lapidus A."/>
            <person name="Glavina del Rio T."/>
            <person name="Pitluck S."/>
            <person name="Goltsman E."/>
            <person name="Clum A."/>
            <person name="Sun H."/>
            <person name="Schmutz J."/>
            <person name="Larimer F.W."/>
            <person name="Land M.L."/>
            <person name="Hauser L."/>
            <person name="Kyrpides N."/>
            <person name="Mikhailova N."/>
            <person name="Richardson P.P."/>
            <person name="Janssen P.H."/>
            <person name="de Vos W.M."/>
            <person name="Smidt H."/>
        </authorList>
    </citation>
    <scope>NUCLEOTIDE SEQUENCE [LARGE SCALE GENOMIC DNA]</scope>
    <source>
        <strain evidence="3">DSM 11246 / JCM 15787 / PB90-1</strain>
    </source>
</reference>
<keyword evidence="1" id="KW-0472">Membrane</keyword>
<name>B1ZRM4_OPITP</name>
<keyword evidence="1" id="KW-1133">Transmembrane helix</keyword>
<organism evidence="2 3">
    <name type="scientific">Opitutus terrae (strain DSM 11246 / JCM 15787 / PB90-1)</name>
    <dbReference type="NCBI Taxonomy" id="452637"/>
    <lineage>
        <taxon>Bacteria</taxon>
        <taxon>Pseudomonadati</taxon>
        <taxon>Verrucomicrobiota</taxon>
        <taxon>Opitutia</taxon>
        <taxon>Opitutales</taxon>
        <taxon>Opitutaceae</taxon>
        <taxon>Opitutus</taxon>
    </lineage>
</organism>
<dbReference type="EMBL" id="CP001032">
    <property type="protein sequence ID" value="ACB77672.1"/>
    <property type="molecule type" value="Genomic_DNA"/>
</dbReference>
<dbReference type="HOGENOM" id="CLU_2059009_0_0_0"/>
<keyword evidence="1" id="KW-0812">Transmembrane</keyword>
<dbReference type="AlphaFoldDB" id="B1ZRM4"/>
<feature type="transmembrane region" description="Helical" evidence="1">
    <location>
        <begin position="60"/>
        <end position="79"/>
    </location>
</feature>
<evidence type="ECO:0000256" key="1">
    <source>
        <dbReference type="SAM" id="Phobius"/>
    </source>
</evidence>
<dbReference type="Proteomes" id="UP000007013">
    <property type="component" value="Chromosome"/>
</dbReference>
<dbReference type="STRING" id="452637.Oter_4401"/>
<dbReference type="KEGG" id="ote:Oter_4401"/>
<accession>B1ZRM4</accession>
<sequence>MNSDPLDHLLQAYSQQPLPPPPDRLTSGVWREIELRRRRSWWLGIFPTLSWQELFAEPRLAVAGLAVALLAGVLPAAAARVSADAQLAQTSLHLDVFSAHSPGMPATLLTKRANMVAHR</sequence>
<protein>
    <submittedName>
        <fullName evidence="2">Uncharacterized protein</fullName>
    </submittedName>
</protein>
<gene>
    <name evidence="2" type="ordered locus">Oter_4401</name>
</gene>
<dbReference type="RefSeq" id="WP_012377186.1">
    <property type="nucleotide sequence ID" value="NC_010571.1"/>
</dbReference>